<gene>
    <name evidence="1" type="ORF">FB474_2643</name>
</gene>
<dbReference type="AlphaFoldDB" id="A0A542ZLL6"/>
<dbReference type="Proteomes" id="UP000319514">
    <property type="component" value="Unassembled WGS sequence"/>
</dbReference>
<dbReference type="EMBL" id="VFOQ01000001">
    <property type="protein sequence ID" value="TQL61236.1"/>
    <property type="molecule type" value="Genomic_DNA"/>
</dbReference>
<dbReference type="InterPro" id="IPR027417">
    <property type="entry name" value="P-loop_NTPase"/>
</dbReference>
<dbReference type="Gene3D" id="3.40.50.300">
    <property type="entry name" value="P-loop containing nucleotide triphosphate hydrolases"/>
    <property type="match status" value="1"/>
</dbReference>
<protein>
    <submittedName>
        <fullName evidence="1">Uncharacterized protein</fullName>
    </submittedName>
</protein>
<organism evidence="1 2">
    <name type="scientific">Oryzihumus leptocrescens</name>
    <dbReference type="NCBI Taxonomy" id="297536"/>
    <lineage>
        <taxon>Bacteria</taxon>
        <taxon>Bacillati</taxon>
        <taxon>Actinomycetota</taxon>
        <taxon>Actinomycetes</taxon>
        <taxon>Micrococcales</taxon>
        <taxon>Intrasporangiaceae</taxon>
        <taxon>Oryzihumus</taxon>
    </lineage>
</organism>
<sequence length="212" mass="22309">MDGWCDVHIHVEDVELAGSHAPLLLPTSLEAHSGEVTLVAGDPGYGHVALALAVAGRMVPAAGRVLVDGIEDRARLQRAVALVDLAGVSEPDGGLPVRSVLAEELALAGRPARRRDVRSFLAQHEAGELAGERWEHVPAGLRTAWLAELAGSRPGVEALVLANPDRFGGDPFAWWSVAHGLAARGLAVVVQCTHASARLLRHPVHHERGASA</sequence>
<dbReference type="SUPFAM" id="SSF52540">
    <property type="entry name" value="P-loop containing nucleoside triphosphate hydrolases"/>
    <property type="match status" value="1"/>
</dbReference>
<name>A0A542ZLL6_9MICO</name>
<proteinExistence type="predicted"/>
<reference evidence="1 2" key="1">
    <citation type="submission" date="2019-06" db="EMBL/GenBank/DDBJ databases">
        <title>Sequencing the genomes of 1000 actinobacteria strains.</title>
        <authorList>
            <person name="Klenk H.-P."/>
        </authorList>
    </citation>
    <scope>NUCLEOTIDE SEQUENCE [LARGE SCALE GENOMIC DNA]</scope>
    <source>
        <strain evidence="1 2">DSM 18082</strain>
    </source>
</reference>
<keyword evidence="2" id="KW-1185">Reference proteome</keyword>
<evidence type="ECO:0000313" key="2">
    <source>
        <dbReference type="Proteomes" id="UP000319514"/>
    </source>
</evidence>
<accession>A0A542ZLL6</accession>
<comment type="caution">
    <text evidence="1">The sequence shown here is derived from an EMBL/GenBank/DDBJ whole genome shotgun (WGS) entry which is preliminary data.</text>
</comment>
<evidence type="ECO:0000313" key="1">
    <source>
        <dbReference type="EMBL" id="TQL61236.1"/>
    </source>
</evidence>